<dbReference type="Proteomes" id="UP001249851">
    <property type="component" value="Unassembled WGS sequence"/>
</dbReference>
<evidence type="ECO:0000313" key="2">
    <source>
        <dbReference type="EMBL" id="KAK2571587.1"/>
    </source>
</evidence>
<dbReference type="AlphaFoldDB" id="A0AAD9R235"/>
<reference evidence="2" key="1">
    <citation type="journal article" date="2023" name="G3 (Bethesda)">
        <title>Whole genome assembly and annotation of the endangered Caribbean coral Acropora cervicornis.</title>
        <authorList>
            <person name="Selwyn J.D."/>
            <person name="Vollmer S.V."/>
        </authorList>
    </citation>
    <scope>NUCLEOTIDE SEQUENCE</scope>
    <source>
        <strain evidence="2">K2</strain>
    </source>
</reference>
<organism evidence="2 3">
    <name type="scientific">Acropora cervicornis</name>
    <name type="common">Staghorn coral</name>
    <dbReference type="NCBI Taxonomy" id="6130"/>
    <lineage>
        <taxon>Eukaryota</taxon>
        <taxon>Metazoa</taxon>
        <taxon>Cnidaria</taxon>
        <taxon>Anthozoa</taxon>
        <taxon>Hexacorallia</taxon>
        <taxon>Scleractinia</taxon>
        <taxon>Astrocoeniina</taxon>
        <taxon>Acroporidae</taxon>
        <taxon>Acropora</taxon>
    </lineage>
</organism>
<accession>A0AAD9R235</accession>
<evidence type="ECO:0000256" key="1">
    <source>
        <dbReference type="SAM" id="MobiDB-lite"/>
    </source>
</evidence>
<evidence type="ECO:0000313" key="3">
    <source>
        <dbReference type="Proteomes" id="UP001249851"/>
    </source>
</evidence>
<proteinExistence type="predicted"/>
<dbReference type="PANTHER" id="PTHR34239:SF2">
    <property type="entry name" value="TRANSPOSABLE ELEMENT P TRANSPOSASE_THAP9 CONSERVED DOMAIN-CONTAINING PROTEIN"/>
    <property type="match status" value="1"/>
</dbReference>
<feature type="region of interest" description="Disordered" evidence="1">
    <location>
        <begin position="95"/>
        <end position="141"/>
    </location>
</feature>
<sequence length="141" mass="15555">MQQSLQKATFALLSTCNKLLAVKSQVETKEMLTDSVDAIALVGHVVSELSALRREHLKPSLRPEFHAICANNATTTSNLLFGDDLAKQIRDAKETNRLSKTVAGPSQQFDHNKGYRRHSSWSNKASERYPVTSPPGSFATN</sequence>
<dbReference type="EMBL" id="JARQWQ010000005">
    <property type="protein sequence ID" value="KAK2571587.1"/>
    <property type="molecule type" value="Genomic_DNA"/>
</dbReference>
<reference evidence="2" key="2">
    <citation type="journal article" date="2023" name="Science">
        <title>Genomic signatures of disease resistance in endangered staghorn corals.</title>
        <authorList>
            <person name="Vollmer S.V."/>
            <person name="Selwyn J.D."/>
            <person name="Despard B.A."/>
            <person name="Roesel C.L."/>
        </authorList>
    </citation>
    <scope>NUCLEOTIDE SEQUENCE</scope>
    <source>
        <strain evidence="2">K2</strain>
    </source>
</reference>
<name>A0AAD9R235_ACRCE</name>
<keyword evidence="3" id="KW-1185">Reference proteome</keyword>
<comment type="caution">
    <text evidence="2">The sequence shown here is derived from an EMBL/GenBank/DDBJ whole genome shotgun (WGS) entry which is preliminary data.</text>
</comment>
<gene>
    <name evidence="2" type="ORF">P5673_002947</name>
</gene>
<dbReference type="PANTHER" id="PTHR34239">
    <property type="entry name" value="APPLE DOMAIN-CONTAINING PROTEIN"/>
    <property type="match status" value="1"/>
</dbReference>
<protein>
    <submittedName>
        <fullName evidence="2">Uncharacterized protein</fullName>
    </submittedName>
</protein>